<feature type="compositionally biased region" description="Pro residues" evidence="1">
    <location>
        <begin position="66"/>
        <end position="87"/>
    </location>
</feature>
<evidence type="ECO:0000313" key="3">
    <source>
        <dbReference type="Proteomes" id="UP000516117"/>
    </source>
</evidence>
<gene>
    <name evidence="2" type="ORF">H9L22_08645</name>
</gene>
<keyword evidence="3" id="KW-1185">Reference proteome</keyword>
<feature type="region of interest" description="Disordered" evidence="1">
    <location>
        <begin position="64"/>
        <end position="103"/>
    </location>
</feature>
<accession>A0A7H0H9R9</accession>
<organism evidence="2 3">
    <name type="scientific">Tessaracoccus defluvii</name>
    <dbReference type="NCBI Taxonomy" id="1285901"/>
    <lineage>
        <taxon>Bacteria</taxon>
        <taxon>Bacillati</taxon>
        <taxon>Actinomycetota</taxon>
        <taxon>Actinomycetes</taxon>
        <taxon>Propionibacteriales</taxon>
        <taxon>Propionibacteriaceae</taxon>
        <taxon>Tessaracoccus</taxon>
    </lineage>
</organism>
<dbReference type="EMBL" id="CP060789">
    <property type="protein sequence ID" value="QNP57285.1"/>
    <property type="molecule type" value="Genomic_DNA"/>
</dbReference>
<protein>
    <submittedName>
        <fullName evidence="2">Uncharacterized protein</fullName>
    </submittedName>
</protein>
<sequence>MDDGAPRRHERRRCRDSRPDVLPAADCENLRIFRLGTLTAGESAEVRADLAGVPVVWRLTGGPALMPSPGPQPLPTQAPTSTPPPITGSPDTPVTGTPDPRPGVPVVATGTFGGSFALRYFDVAVGELQVDPDGTAWGAHVSVCYVAPHRDANAEGTTRTSLDPWAWFVQDGEGGGPGEWVAASETPTTTQWGPAYAEKALQVGECNDGWVTAAFGNPDLFLPKLRYQPADFGDSIEWTVRR</sequence>
<dbReference type="RefSeq" id="WP_187722374.1">
    <property type="nucleotide sequence ID" value="NZ_CP060789.1"/>
</dbReference>
<name>A0A7H0H9R9_9ACTN</name>
<evidence type="ECO:0000256" key="1">
    <source>
        <dbReference type="SAM" id="MobiDB-lite"/>
    </source>
</evidence>
<dbReference type="Proteomes" id="UP000516117">
    <property type="component" value="Chromosome"/>
</dbReference>
<reference evidence="2 3" key="1">
    <citation type="submission" date="2020-08" db="EMBL/GenBank/DDBJ databases">
        <title>Genome sequence of Tessaracoccus defluvii JCM 17540T.</title>
        <authorList>
            <person name="Hyun D.-W."/>
            <person name="Bae J.-W."/>
        </authorList>
    </citation>
    <scope>NUCLEOTIDE SEQUENCE [LARGE SCALE GENOMIC DNA]</scope>
    <source>
        <strain evidence="2 3">JCM 17540</strain>
    </source>
</reference>
<evidence type="ECO:0000313" key="2">
    <source>
        <dbReference type="EMBL" id="QNP57285.1"/>
    </source>
</evidence>
<proteinExistence type="predicted"/>
<dbReference type="KEGG" id="tdf:H9L22_08645"/>
<dbReference type="AlphaFoldDB" id="A0A7H0H9R9"/>
<feature type="region of interest" description="Disordered" evidence="1">
    <location>
        <begin position="1"/>
        <end position="21"/>
    </location>
</feature>